<feature type="transmembrane region" description="Helical" evidence="6">
    <location>
        <begin position="230"/>
        <end position="248"/>
    </location>
</feature>
<dbReference type="GO" id="GO:0016020">
    <property type="term" value="C:membrane"/>
    <property type="evidence" value="ECO:0007669"/>
    <property type="project" value="UniProtKB-SubCell"/>
</dbReference>
<sequence>MTGADKPLAAPALAVAPPRAWVAEFVLLGAIWGASFLFMKTAVHDFGVLPTAAVRVFIAAACLLPLVRLRGLGPSFRRHWKMACLLGILNSAIPFVCFSFALLSITTGLSGILNATVPLFGAVVAWLWLGDRPSVSRMVGLSIGFGGVALLAWDQARFKPGASGIAPVWAILACLVATLCYAVAASATKRYMAGVPAMVTAAGSQLGAALALVVPALWLWPARMPGADAWAAVVALGVACTGIAYILYFRLIEHAGPSRALAVTFVVPVFAVFYGALLLGEAVTPWMLLCGAIIVCGTALSTGWLKLPARGK</sequence>
<accession>A0A7X6I988</accession>
<feature type="transmembrane region" description="Helical" evidence="6">
    <location>
        <begin position="165"/>
        <end position="185"/>
    </location>
</feature>
<comment type="caution">
    <text evidence="8">The sequence shown here is derived from an EMBL/GenBank/DDBJ whole genome shotgun (WGS) entry which is preliminary data.</text>
</comment>
<protein>
    <submittedName>
        <fullName evidence="8">DMT family transporter</fullName>
    </submittedName>
</protein>
<evidence type="ECO:0000256" key="5">
    <source>
        <dbReference type="ARBA" id="ARBA00023136"/>
    </source>
</evidence>
<evidence type="ECO:0000313" key="9">
    <source>
        <dbReference type="Proteomes" id="UP000521868"/>
    </source>
</evidence>
<evidence type="ECO:0000256" key="2">
    <source>
        <dbReference type="ARBA" id="ARBA00007362"/>
    </source>
</evidence>
<proteinExistence type="inferred from homology"/>
<feature type="transmembrane region" description="Helical" evidence="6">
    <location>
        <begin position="83"/>
        <end position="105"/>
    </location>
</feature>
<evidence type="ECO:0000256" key="6">
    <source>
        <dbReference type="SAM" id="Phobius"/>
    </source>
</evidence>
<dbReference type="PANTHER" id="PTHR32322:SF2">
    <property type="entry name" value="EAMA DOMAIN-CONTAINING PROTEIN"/>
    <property type="match status" value="1"/>
</dbReference>
<dbReference type="Pfam" id="PF00892">
    <property type="entry name" value="EamA"/>
    <property type="match status" value="2"/>
</dbReference>
<dbReference type="InterPro" id="IPR050638">
    <property type="entry name" value="AA-Vitamin_Transporters"/>
</dbReference>
<feature type="transmembrane region" description="Helical" evidence="6">
    <location>
        <begin position="136"/>
        <end position="153"/>
    </location>
</feature>
<feature type="transmembrane region" description="Helical" evidence="6">
    <location>
        <begin position="286"/>
        <end position="305"/>
    </location>
</feature>
<feature type="domain" description="EamA" evidence="7">
    <location>
        <begin position="169"/>
        <end position="301"/>
    </location>
</feature>
<dbReference type="SUPFAM" id="SSF103481">
    <property type="entry name" value="Multidrug resistance efflux transporter EmrE"/>
    <property type="match status" value="2"/>
</dbReference>
<feature type="transmembrane region" description="Helical" evidence="6">
    <location>
        <begin position="21"/>
        <end position="40"/>
    </location>
</feature>
<evidence type="ECO:0000313" key="8">
    <source>
        <dbReference type="EMBL" id="NKE69099.1"/>
    </source>
</evidence>
<feature type="transmembrane region" description="Helical" evidence="6">
    <location>
        <begin position="260"/>
        <end position="280"/>
    </location>
</feature>
<feature type="transmembrane region" description="Helical" evidence="6">
    <location>
        <begin position="52"/>
        <end position="71"/>
    </location>
</feature>
<dbReference type="PANTHER" id="PTHR32322">
    <property type="entry name" value="INNER MEMBRANE TRANSPORTER"/>
    <property type="match status" value="1"/>
</dbReference>
<dbReference type="Proteomes" id="UP000521868">
    <property type="component" value="Unassembled WGS sequence"/>
</dbReference>
<comment type="similarity">
    <text evidence="2">Belongs to the EamA transporter family.</text>
</comment>
<keyword evidence="5 6" id="KW-0472">Membrane</keyword>
<evidence type="ECO:0000256" key="3">
    <source>
        <dbReference type="ARBA" id="ARBA00022692"/>
    </source>
</evidence>
<reference evidence="8 9" key="1">
    <citation type="journal article" date="2020" name="Nature">
        <title>Bacterial chemolithoautotrophy via manganese oxidation.</title>
        <authorList>
            <person name="Yu H."/>
            <person name="Leadbetter J.R."/>
        </authorList>
    </citation>
    <scope>NUCLEOTIDE SEQUENCE [LARGE SCALE GENOMIC DNA]</scope>
    <source>
        <strain evidence="8 9">RBP-1</strain>
    </source>
</reference>
<keyword evidence="4 6" id="KW-1133">Transmembrane helix</keyword>
<dbReference type="Gene3D" id="1.10.3730.20">
    <property type="match status" value="1"/>
</dbReference>
<keyword evidence="3 6" id="KW-0812">Transmembrane</keyword>
<dbReference type="InterPro" id="IPR000620">
    <property type="entry name" value="EamA_dom"/>
</dbReference>
<feature type="domain" description="EamA" evidence="7">
    <location>
        <begin position="25"/>
        <end position="152"/>
    </location>
</feature>
<comment type="subcellular location">
    <subcellularLocation>
        <location evidence="1">Membrane</location>
        <topology evidence="1">Multi-pass membrane protein</topology>
    </subcellularLocation>
</comment>
<keyword evidence="9" id="KW-1185">Reference proteome</keyword>
<dbReference type="AlphaFoldDB" id="A0A7X6I988"/>
<dbReference type="InterPro" id="IPR037185">
    <property type="entry name" value="EmrE-like"/>
</dbReference>
<dbReference type="RefSeq" id="WP_168110238.1">
    <property type="nucleotide sequence ID" value="NZ_VTOX01000015.1"/>
</dbReference>
<evidence type="ECO:0000256" key="1">
    <source>
        <dbReference type="ARBA" id="ARBA00004141"/>
    </source>
</evidence>
<dbReference type="EMBL" id="VTOX01000015">
    <property type="protein sequence ID" value="NKE69099.1"/>
    <property type="molecule type" value="Genomic_DNA"/>
</dbReference>
<name>A0A7X6I988_9BURK</name>
<gene>
    <name evidence="8" type="ORF">RAMLITH_25115</name>
</gene>
<evidence type="ECO:0000259" key="7">
    <source>
        <dbReference type="Pfam" id="PF00892"/>
    </source>
</evidence>
<feature type="transmembrane region" description="Helical" evidence="6">
    <location>
        <begin position="197"/>
        <end position="218"/>
    </location>
</feature>
<organism evidence="8 9">
    <name type="scientific">Ramlibacter lithotrophicus</name>
    <dbReference type="NCBI Taxonomy" id="2606681"/>
    <lineage>
        <taxon>Bacteria</taxon>
        <taxon>Pseudomonadati</taxon>
        <taxon>Pseudomonadota</taxon>
        <taxon>Betaproteobacteria</taxon>
        <taxon>Burkholderiales</taxon>
        <taxon>Comamonadaceae</taxon>
        <taxon>Ramlibacter</taxon>
    </lineage>
</organism>
<evidence type="ECO:0000256" key="4">
    <source>
        <dbReference type="ARBA" id="ARBA00022989"/>
    </source>
</evidence>
<feature type="transmembrane region" description="Helical" evidence="6">
    <location>
        <begin position="111"/>
        <end position="129"/>
    </location>
</feature>